<organism evidence="1 2">
    <name type="scientific">Mycena chlorophos</name>
    <name type="common">Agaric fungus</name>
    <name type="synonym">Agaricus chlorophos</name>
    <dbReference type="NCBI Taxonomy" id="658473"/>
    <lineage>
        <taxon>Eukaryota</taxon>
        <taxon>Fungi</taxon>
        <taxon>Dikarya</taxon>
        <taxon>Basidiomycota</taxon>
        <taxon>Agaricomycotina</taxon>
        <taxon>Agaricomycetes</taxon>
        <taxon>Agaricomycetidae</taxon>
        <taxon>Agaricales</taxon>
        <taxon>Marasmiineae</taxon>
        <taxon>Mycenaceae</taxon>
        <taxon>Mycena</taxon>
    </lineage>
</organism>
<evidence type="ECO:0000313" key="1">
    <source>
        <dbReference type="EMBL" id="GAT57446.1"/>
    </source>
</evidence>
<keyword evidence="2" id="KW-1185">Reference proteome</keyword>
<proteinExistence type="predicted"/>
<evidence type="ECO:0000313" key="2">
    <source>
        <dbReference type="Proteomes" id="UP000815677"/>
    </source>
</evidence>
<dbReference type="Proteomes" id="UP000815677">
    <property type="component" value="Unassembled WGS sequence"/>
</dbReference>
<name>A0ABQ0M5K6_MYCCL</name>
<protein>
    <submittedName>
        <fullName evidence="1">Uncharacterized protein</fullName>
    </submittedName>
</protein>
<dbReference type="EMBL" id="DF849461">
    <property type="protein sequence ID" value="GAT57446.1"/>
    <property type="molecule type" value="Genomic_DNA"/>
</dbReference>
<accession>A0ABQ0M5K6</accession>
<reference evidence="1" key="1">
    <citation type="submission" date="2014-09" db="EMBL/GenBank/DDBJ databases">
        <title>Genome sequence of the luminous mushroom Mycena chlorophos for searching fungal bioluminescence genes.</title>
        <authorList>
            <person name="Tanaka Y."/>
            <person name="Kasuga D."/>
            <person name="Oba Y."/>
            <person name="Hase S."/>
            <person name="Sato K."/>
            <person name="Oba Y."/>
            <person name="Sakakibara Y."/>
        </authorList>
    </citation>
    <scope>NUCLEOTIDE SEQUENCE</scope>
</reference>
<sequence length="270" mass="30327">MAPPPIQPSTIATFIHWISPTVQEIPPHMLAKELAFRHTYLSLSPDDSEYLLWPSDDKERILEALAAFQSQQTQSDDAACSFEIRYKDVLAHVRVTPALRLVFTYDGEWKYSNAALMPFPDLVTQSPLEVPVIDDGEDTPDAYWDSYGDEEGAHAVSEDKPQEQREADYWAQYEGTADSLIPSPAPEKAAPISFSYDQMLPKTDHITETLADRLELLAKRAEEEDAATVVSGDGDGLRDALRGVWRLWKAGRAEADKEMFRRAVEDVLAE</sequence>
<gene>
    <name evidence="1" type="ORF">MCHLO_13979</name>
</gene>